<dbReference type="PANTHER" id="PTHR37563:SF2">
    <property type="entry name" value="PHYTANOYL-COA DIOXYGENASE FAMILY PROTEIN (AFU_ORTHOLOGUE AFUA_2G03330)"/>
    <property type="match status" value="1"/>
</dbReference>
<dbReference type="SUPFAM" id="SSF51197">
    <property type="entry name" value="Clavaminate synthase-like"/>
    <property type="match status" value="1"/>
</dbReference>
<sequence length="324" mass="36524">MIAKPAPEIKVVEYEYSETKLEDCLKTLARDGGVILRNVLQKDVLDQIERDLRPSFDADVAYANERSFPKETRRANGLIAKSETFVKHIVANKLYQDICTEYLTNVHKSWWGDAELTSKSLPILDATTCFSVGPGAKDQPLHRDCMIHHNVLPEITAAEYKPGRDHTIDFFIAGTKTTKANGATRFVPRSHLWGMERRPCSEEAVYAELNLGDGFIMLGSCFHGGSANTTADEERLVYGAFMTKGINRTEENQFLANKLEHIRRYDAEIQRLAGFGLSHPSLGWVDFKNPKFLVADDPAKYLPGYMEDAYLTEVVDHGEQIRHA</sequence>
<dbReference type="Gene3D" id="2.60.120.620">
    <property type="entry name" value="q2cbj1_9rhob like domain"/>
    <property type="match status" value="1"/>
</dbReference>
<evidence type="ECO:0000313" key="2">
    <source>
        <dbReference type="Proteomes" id="UP000053029"/>
    </source>
</evidence>
<dbReference type="InterPro" id="IPR051961">
    <property type="entry name" value="Fungal_Metabolite_Diox"/>
</dbReference>
<evidence type="ECO:0008006" key="3">
    <source>
        <dbReference type="Google" id="ProtNLM"/>
    </source>
</evidence>
<dbReference type="Pfam" id="PF05721">
    <property type="entry name" value="PhyH"/>
    <property type="match status" value="1"/>
</dbReference>
<dbReference type="Proteomes" id="UP000053029">
    <property type="component" value="Unassembled WGS sequence"/>
</dbReference>
<dbReference type="GeneID" id="25301383"/>
<name>A0A0D2H6M5_9EURO</name>
<dbReference type="AlphaFoldDB" id="A0A0D2H6M5"/>
<organism evidence="1 2">
    <name type="scientific">Fonsecaea pedrosoi CBS 271.37</name>
    <dbReference type="NCBI Taxonomy" id="1442368"/>
    <lineage>
        <taxon>Eukaryota</taxon>
        <taxon>Fungi</taxon>
        <taxon>Dikarya</taxon>
        <taxon>Ascomycota</taxon>
        <taxon>Pezizomycotina</taxon>
        <taxon>Eurotiomycetes</taxon>
        <taxon>Chaetothyriomycetidae</taxon>
        <taxon>Chaetothyriales</taxon>
        <taxon>Herpotrichiellaceae</taxon>
        <taxon>Fonsecaea</taxon>
    </lineage>
</organism>
<dbReference type="STRING" id="1442368.A0A0D2H6M5"/>
<evidence type="ECO:0000313" key="1">
    <source>
        <dbReference type="EMBL" id="KIW86495.1"/>
    </source>
</evidence>
<dbReference type="VEuPathDB" id="FungiDB:Z517_01893"/>
<dbReference type="OrthoDB" id="445007at2759"/>
<dbReference type="PANTHER" id="PTHR37563">
    <property type="entry name" value="PHYTANOYL-COA DIOXYGENASE FAMILY PROTEIN (AFU_ORTHOLOGUE AFUA_2G03330)"/>
    <property type="match status" value="1"/>
</dbReference>
<protein>
    <recommendedName>
        <fullName evidence="3">Phytanoyl-CoA dioxygenase</fullName>
    </recommendedName>
</protein>
<dbReference type="EMBL" id="KN846969">
    <property type="protein sequence ID" value="KIW86495.1"/>
    <property type="molecule type" value="Genomic_DNA"/>
</dbReference>
<dbReference type="InterPro" id="IPR008775">
    <property type="entry name" value="Phytyl_CoA_dOase-like"/>
</dbReference>
<proteinExistence type="predicted"/>
<keyword evidence="2" id="KW-1185">Reference proteome</keyword>
<gene>
    <name evidence="1" type="ORF">Z517_01893</name>
</gene>
<reference evidence="1 2" key="1">
    <citation type="submission" date="2015-01" db="EMBL/GenBank/DDBJ databases">
        <title>The Genome Sequence of Fonsecaea pedrosoi CBS 271.37.</title>
        <authorList>
            <consortium name="The Broad Institute Genomics Platform"/>
            <person name="Cuomo C."/>
            <person name="de Hoog S."/>
            <person name="Gorbushina A."/>
            <person name="Stielow B."/>
            <person name="Teixiera M."/>
            <person name="Abouelleil A."/>
            <person name="Chapman S.B."/>
            <person name="Priest M."/>
            <person name="Young S.K."/>
            <person name="Wortman J."/>
            <person name="Nusbaum C."/>
            <person name="Birren B."/>
        </authorList>
    </citation>
    <scope>NUCLEOTIDE SEQUENCE [LARGE SCALE GENOMIC DNA]</scope>
    <source>
        <strain evidence="1 2">CBS 271.37</strain>
    </source>
</reference>
<dbReference type="HOGENOM" id="CLU_047725_0_1_1"/>
<accession>A0A0D2H6M5</accession>
<dbReference type="RefSeq" id="XP_013290303.1">
    <property type="nucleotide sequence ID" value="XM_013434849.1"/>
</dbReference>